<sequence>MSRVIHDFMDLTKVNMNPNSNEEDGDESKEDDAVHKYRSSTCLKVSKFNHPAPTRQLKQQSR</sequence>
<keyword evidence="3" id="KW-1185">Reference proteome</keyword>
<proteinExistence type="predicted"/>
<reference evidence="2 3" key="1">
    <citation type="submission" date="2023-12" db="EMBL/GenBank/DDBJ databases">
        <title>A high-quality genome assembly for Dillenia turbinata (Dilleniales).</title>
        <authorList>
            <person name="Chanderbali A."/>
        </authorList>
    </citation>
    <scope>NUCLEOTIDE SEQUENCE [LARGE SCALE GENOMIC DNA]</scope>
    <source>
        <strain evidence="2">LSX21</strain>
        <tissue evidence="2">Leaf</tissue>
    </source>
</reference>
<feature type="region of interest" description="Disordered" evidence="1">
    <location>
        <begin position="1"/>
        <end position="35"/>
    </location>
</feature>
<evidence type="ECO:0000313" key="2">
    <source>
        <dbReference type="EMBL" id="KAK6922429.1"/>
    </source>
</evidence>
<dbReference type="AlphaFoldDB" id="A0AAN8V041"/>
<dbReference type="EMBL" id="JBAMMX010000019">
    <property type="protein sequence ID" value="KAK6922429.1"/>
    <property type="molecule type" value="Genomic_DNA"/>
</dbReference>
<accession>A0AAN8V041</accession>
<evidence type="ECO:0000313" key="3">
    <source>
        <dbReference type="Proteomes" id="UP001370490"/>
    </source>
</evidence>
<comment type="caution">
    <text evidence="2">The sequence shown here is derived from an EMBL/GenBank/DDBJ whole genome shotgun (WGS) entry which is preliminary data.</text>
</comment>
<name>A0AAN8V041_9MAGN</name>
<feature type="compositionally biased region" description="Basic and acidic residues" evidence="1">
    <location>
        <begin position="1"/>
        <end position="10"/>
    </location>
</feature>
<feature type="compositionally biased region" description="Acidic residues" evidence="1">
    <location>
        <begin position="21"/>
        <end position="30"/>
    </location>
</feature>
<evidence type="ECO:0000256" key="1">
    <source>
        <dbReference type="SAM" id="MobiDB-lite"/>
    </source>
</evidence>
<organism evidence="2 3">
    <name type="scientific">Dillenia turbinata</name>
    <dbReference type="NCBI Taxonomy" id="194707"/>
    <lineage>
        <taxon>Eukaryota</taxon>
        <taxon>Viridiplantae</taxon>
        <taxon>Streptophyta</taxon>
        <taxon>Embryophyta</taxon>
        <taxon>Tracheophyta</taxon>
        <taxon>Spermatophyta</taxon>
        <taxon>Magnoliopsida</taxon>
        <taxon>eudicotyledons</taxon>
        <taxon>Gunneridae</taxon>
        <taxon>Pentapetalae</taxon>
        <taxon>Dilleniales</taxon>
        <taxon>Dilleniaceae</taxon>
        <taxon>Dillenia</taxon>
    </lineage>
</organism>
<gene>
    <name evidence="2" type="ORF">RJ641_012936</name>
</gene>
<protein>
    <submittedName>
        <fullName evidence="2">Uncharacterized protein</fullName>
    </submittedName>
</protein>
<dbReference type="Proteomes" id="UP001370490">
    <property type="component" value="Unassembled WGS sequence"/>
</dbReference>